<dbReference type="EC" id="2.1.1.193" evidence="10"/>
<dbReference type="InterPro" id="IPR046887">
    <property type="entry name" value="RsmE_PUA-like"/>
</dbReference>
<gene>
    <name evidence="13" type="ORF">GS398_19580</name>
</gene>
<dbReference type="InterPro" id="IPR015947">
    <property type="entry name" value="PUA-like_sf"/>
</dbReference>
<name>A0A7K1Y2N1_9SPHI</name>
<dbReference type="GO" id="GO:0070475">
    <property type="term" value="P:rRNA base methylation"/>
    <property type="evidence" value="ECO:0007669"/>
    <property type="project" value="TreeGrafter"/>
</dbReference>
<comment type="subcellular location">
    <subcellularLocation>
        <location evidence="1 10">Cytoplasm</location>
    </subcellularLocation>
</comment>
<dbReference type="CDD" id="cd18084">
    <property type="entry name" value="RsmE-like"/>
    <property type="match status" value="1"/>
</dbReference>
<dbReference type="NCBIfam" id="TIGR00046">
    <property type="entry name" value="RsmE family RNA methyltransferase"/>
    <property type="match status" value="1"/>
</dbReference>
<dbReference type="PANTHER" id="PTHR30027">
    <property type="entry name" value="RIBOSOMAL RNA SMALL SUBUNIT METHYLTRANSFERASE E"/>
    <property type="match status" value="1"/>
</dbReference>
<organism evidence="13 14">
    <name type="scientific">Hufsiella ginkgonis</name>
    <dbReference type="NCBI Taxonomy" id="2695274"/>
    <lineage>
        <taxon>Bacteria</taxon>
        <taxon>Pseudomonadati</taxon>
        <taxon>Bacteroidota</taxon>
        <taxon>Sphingobacteriia</taxon>
        <taxon>Sphingobacteriales</taxon>
        <taxon>Sphingobacteriaceae</taxon>
        <taxon>Hufsiella</taxon>
    </lineage>
</organism>
<evidence type="ECO:0000256" key="2">
    <source>
        <dbReference type="ARBA" id="ARBA00005528"/>
    </source>
</evidence>
<dbReference type="AlphaFoldDB" id="A0A7K1Y2N1"/>
<dbReference type="InterPro" id="IPR029026">
    <property type="entry name" value="tRNA_m1G_MTases_N"/>
</dbReference>
<feature type="domain" description="Ribosomal RNA small subunit methyltransferase E PUA-like" evidence="12">
    <location>
        <begin position="20"/>
        <end position="60"/>
    </location>
</feature>
<evidence type="ECO:0000256" key="4">
    <source>
        <dbReference type="ARBA" id="ARBA00022552"/>
    </source>
</evidence>
<dbReference type="Gene3D" id="2.40.240.20">
    <property type="entry name" value="Hypothetical PUA domain-like, domain 1"/>
    <property type="match status" value="1"/>
</dbReference>
<evidence type="ECO:0000256" key="3">
    <source>
        <dbReference type="ARBA" id="ARBA00022490"/>
    </source>
</evidence>
<dbReference type="PANTHER" id="PTHR30027:SF3">
    <property type="entry name" value="16S RRNA (URACIL(1498)-N(3))-METHYLTRANSFERASE"/>
    <property type="match status" value="1"/>
</dbReference>
<evidence type="ECO:0000256" key="8">
    <source>
        <dbReference type="ARBA" id="ARBA00025699"/>
    </source>
</evidence>
<evidence type="ECO:0000313" key="13">
    <source>
        <dbReference type="EMBL" id="MXV17510.1"/>
    </source>
</evidence>
<keyword evidence="3 10" id="KW-0963">Cytoplasm</keyword>
<keyword evidence="6 10" id="KW-0808">Transferase</keyword>
<evidence type="ECO:0000259" key="11">
    <source>
        <dbReference type="Pfam" id="PF04452"/>
    </source>
</evidence>
<protein>
    <recommendedName>
        <fullName evidence="10">Ribosomal RNA small subunit methyltransferase E</fullName>
        <ecNumber evidence="10">2.1.1.193</ecNumber>
    </recommendedName>
</protein>
<dbReference type="NCBIfam" id="NF008702">
    <property type="entry name" value="PRK11713.6-1"/>
    <property type="match status" value="1"/>
</dbReference>
<evidence type="ECO:0000256" key="9">
    <source>
        <dbReference type="ARBA" id="ARBA00047944"/>
    </source>
</evidence>
<accession>A0A7K1Y2N1</accession>
<comment type="caution">
    <text evidence="13">The sequence shown here is derived from an EMBL/GenBank/DDBJ whole genome shotgun (WGS) entry which is preliminary data.</text>
</comment>
<dbReference type="Gene3D" id="3.40.1280.10">
    <property type="match status" value="1"/>
</dbReference>
<dbReference type="RefSeq" id="WP_160908509.1">
    <property type="nucleotide sequence ID" value="NZ_WVHS01000005.1"/>
</dbReference>
<comment type="similarity">
    <text evidence="2 10">Belongs to the RNA methyltransferase RsmE family.</text>
</comment>
<dbReference type="InterPro" id="IPR006700">
    <property type="entry name" value="RsmE"/>
</dbReference>
<keyword evidence="14" id="KW-1185">Reference proteome</keyword>
<keyword evidence="4 10" id="KW-0698">rRNA processing</keyword>
<dbReference type="Proteomes" id="UP000451233">
    <property type="component" value="Unassembled WGS sequence"/>
</dbReference>
<reference evidence="13 14" key="1">
    <citation type="submission" date="2019-11" db="EMBL/GenBank/DDBJ databases">
        <title>Pedobacter sp. HMF7056 Genome sequencing and assembly.</title>
        <authorList>
            <person name="Kang H."/>
            <person name="Kim H."/>
            <person name="Joh K."/>
        </authorList>
    </citation>
    <scope>NUCLEOTIDE SEQUENCE [LARGE SCALE GENOMIC DNA]</scope>
    <source>
        <strain evidence="13 14">HMF7056</strain>
    </source>
</reference>
<dbReference type="InterPro" id="IPR029028">
    <property type="entry name" value="Alpha/beta_knot_MTases"/>
</dbReference>
<proteinExistence type="inferred from homology"/>
<keyword evidence="5 10" id="KW-0489">Methyltransferase</keyword>
<evidence type="ECO:0000259" key="12">
    <source>
        <dbReference type="Pfam" id="PF20260"/>
    </source>
</evidence>
<evidence type="ECO:0000256" key="1">
    <source>
        <dbReference type="ARBA" id="ARBA00004496"/>
    </source>
</evidence>
<dbReference type="SUPFAM" id="SSF88697">
    <property type="entry name" value="PUA domain-like"/>
    <property type="match status" value="1"/>
</dbReference>
<evidence type="ECO:0000256" key="5">
    <source>
        <dbReference type="ARBA" id="ARBA00022603"/>
    </source>
</evidence>
<dbReference type="Pfam" id="PF20260">
    <property type="entry name" value="PUA_4"/>
    <property type="match status" value="1"/>
</dbReference>
<evidence type="ECO:0000256" key="7">
    <source>
        <dbReference type="ARBA" id="ARBA00022691"/>
    </source>
</evidence>
<dbReference type="GO" id="GO:0070042">
    <property type="term" value="F:rRNA (uridine-N3-)-methyltransferase activity"/>
    <property type="evidence" value="ECO:0007669"/>
    <property type="project" value="TreeGrafter"/>
</dbReference>
<sequence>MHIFYTPGVQMRQPGDAYILNEEESKHAVRVLRLAAGDEVFLADGEGGWYTAQIDRPEPKATVLKLLSVQRSFEKRNHYLHIAVAPTKNIERLEWFLEKATEIGIDEITPLICDRSERREVKTQRLLKVIISAMKQSLKAYLPKLNEPVKFGSFVAAGREGQSFIAHCMDTQRLVLREQVRPNGRYTVLIGPEGDFSVAEVQKAALAGYLPISLGNSRLRTETAALEACFEINYLNRS</sequence>
<dbReference type="PIRSF" id="PIRSF015601">
    <property type="entry name" value="MTase_slr0722"/>
    <property type="match status" value="1"/>
</dbReference>
<comment type="function">
    <text evidence="8 10">Specifically methylates the N3 position of the uracil ring of uridine 1498 (m3U1498) in 16S rRNA. Acts on the fully assembled 30S ribosomal subunit.</text>
</comment>
<keyword evidence="7 10" id="KW-0949">S-adenosyl-L-methionine</keyword>
<evidence type="ECO:0000256" key="10">
    <source>
        <dbReference type="PIRNR" id="PIRNR015601"/>
    </source>
</evidence>
<dbReference type="Pfam" id="PF04452">
    <property type="entry name" value="Methyltrans_RNA"/>
    <property type="match status" value="1"/>
</dbReference>
<dbReference type="EMBL" id="WVHS01000005">
    <property type="protein sequence ID" value="MXV17510.1"/>
    <property type="molecule type" value="Genomic_DNA"/>
</dbReference>
<feature type="domain" description="Ribosomal RNA small subunit methyltransferase E methyltransferase" evidence="11">
    <location>
        <begin position="79"/>
        <end position="229"/>
    </location>
</feature>
<dbReference type="SUPFAM" id="SSF75217">
    <property type="entry name" value="alpha/beta knot"/>
    <property type="match status" value="1"/>
</dbReference>
<dbReference type="GO" id="GO:0005737">
    <property type="term" value="C:cytoplasm"/>
    <property type="evidence" value="ECO:0007669"/>
    <property type="project" value="UniProtKB-SubCell"/>
</dbReference>
<evidence type="ECO:0000256" key="6">
    <source>
        <dbReference type="ARBA" id="ARBA00022679"/>
    </source>
</evidence>
<dbReference type="InterPro" id="IPR046886">
    <property type="entry name" value="RsmE_MTase_dom"/>
</dbReference>
<comment type="catalytic activity">
    <reaction evidence="9 10">
        <text>uridine(1498) in 16S rRNA + S-adenosyl-L-methionine = N(3)-methyluridine(1498) in 16S rRNA + S-adenosyl-L-homocysteine + H(+)</text>
        <dbReference type="Rhea" id="RHEA:42920"/>
        <dbReference type="Rhea" id="RHEA-COMP:10283"/>
        <dbReference type="Rhea" id="RHEA-COMP:10284"/>
        <dbReference type="ChEBI" id="CHEBI:15378"/>
        <dbReference type="ChEBI" id="CHEBI:57856"/>
        <dbReference type="ChEBI" id="CHEBI:59789"/>
        <dbReference type="ChEBI" id="CHEBI:65315"/>
        <dbReference type="ChEBI" id="CHEBI:74502"/>
        <dbReference type="EC" id="2.1.1.193"/>
    </reaction>
</comment>
<evidence type="ECO:0000313" key="14">
    <source>
        <dbReference type="Proteomes" id="UP000451233"/>
    </source>
</evidence>